<sequence>MKYNITTYGCQSNEADAERIEARLRLLGHKKAASEKEAGLIVLNCCSVRQSAMDRVWAKINKYKKKKIILTGCILDADRKKLKDKVSEIWHPDEYFNETPIYSNKNTGLVPIMTGCDNFCTYCAVPFTRGRERSRPAKEIIKEVKKLVKTERKEIWLLGQNVNSYRSKKVNFPRLLKIINGIPGNFKIRFVSPHPKDFSNEMINAIAKCDKAVKYINLPVQSGDNEVLREMNRNYTREHYIKLVEKIRKAIPEIKISTDVIVGFPGETRAQFNNTVNLFKQIGFDKAYISRYSPRTGTLAATTMKDNVSAKEKKRRWNVLNNLSNKKEKQKIIVVLGPTASGKSGLAVKIARKFNGEVISADSRQVYKRMDIGTGKITKKEMKGIKHYLLGTADPKKVFTAMDFKKMAENAIKEIVGKDKIPIICGGTGFYIHALLGNMKIPQIPPNWKLRKELEKKSCEELYKILKKLLARRSLGEGGEKKIIDSKNKRRLIRAIEIAKFTSCDDKNLTPSISTSSQDVKFDILWLGIKKNDKNLKGLIHKRLLKRIKQGMVGEAKQLHKKGVSWKRMEDLGLEYRYLSRYLRGKISKEEMIEQLNTAIVQYSKRQMTWFKKYAPETKWVKDAREAFELCKHGY</sequence>
<evidence type="ECO:0000256" key="11">
    <source>
        <dbReference type="RuleBase" id="RU003784"/>
    </source>
</evidence>
<evidence type="ECO:0000313" key="16">
    <source>
        <dbReference type="Proteomes" id="UP000230603"/>
    </source>
</evidence>
<keyword evidence="7" id="KW-0408">Iron</keyword>
<dbReference type="Gene3D" id="3.40.50.12160">
    <property type="entry name" value="Methylthiotransferase, N-terminal domain"/>
    <property type="match status" value="1"/>
</dbReference>
<organism evidence="15 16">
    <name type="scientific">Candidatus Tagabacteria bacterium CG10_big_fil_rev_8_21_14_0_10_40_13</name>
    <dbReference type="NCBI Taxonomy" id="1975022"/>
    <lineage>
        <taxon>Bacteria</taxon>
        <taxon>Candidatus Tagaibacteriota</taxon>
    </lineage>
</organism>
<proteinExistence type="inferred from homology"/>
<dbReference type="GO" id="GO:0052381">
    <property type="term" value="F:tRNA dimethylallyltransferase activity"/>
    <property type="evidence" value="ECO:0007669"/>
    <property type="project" value="UniProtKB-UniRule"/>
</dbReference>
<dbReference type="EC" id="2.5.1.75" evidence="9"/>
<dbReference type="InterPro" id="IPR013848">
    <property type="entry name" value="Methylthiotransferase_N"/>
</dbReference>
<dbReference type="InterPro" id="IPR007197">
    <property type="entry name" value="rSAM"/>
</dbReference>
<evidence type="ECO:0000256" key="12">
    <source>
        <dbReference type="RuleBase" id="RU003785"/>
    </source>
</evidence>
<dbReference type="InterPro" id="IPR006638">
    <property type="entry name" value="Elp3/MiaA/NifB-like_rSAM"/>
</dbReference>
<dbReference type="Pfam" id="PF00919">
    <property type="entry name" value="UPF0004"/>
    <property type="match status" value="1"/>
</dbReference>
<evidence type="ECO:0000256" key="6">
    <source>
        <dbReference type="ARBA" id="ARBA00022723"/>
    </source>
</evidence>
<comment type="caution">
    <text evidence="9">Lacks conserved residue(s) required for the propagation of feature annotation.</text>
</comment>
<comment type="cofactor">
    <cofactor evidence="9">
        <name>Mg(2+)</name>
        <dbReference type="ChEBI" id="CHEBI:18420"/>
    </cofactor>
</comment>
<dbReference type="Pfam" id="PF04055">
    <property type="entry name" value="Radical_SAM"/>
    <property type="match status" value="1"/>
</dbReference>
<dbReference type="InterPro" id="IPR058240">
    <property type="entry name" value="rSAM_sf"/>
</dbReference>
<protein>
    <recommendedName>
        <fullName evidence="9">tRNA dimethylallyltransferase</fullName>
        <ecNumber evidence="9">2.5.1.75</ecNumber>
    </recommendedName>
    <alternativeName>
        <fullName evidence="9">Dimethylallyl diphosphate:tRNA dimethylallyltransferase</fullName>
        <shortName evidence="9">DMAPP:tRNA dimethylallyltransferase</shortName>
        <shortName evidence="9">DMATase</shortName>
    </alternativeName>
    <alternativeName>
        <fullName evidence="9">Isopentenyl-diphosphate:tRNA isopentenyltransferase</fullName>
        <shortName evidence="9">IPP transferase</shortName>
        <shortName evidence="9">IPPT</shortName>
        <shortName evidence="9">IPTase</shortName>
    </alternativeName>
</protein>
<dbReference type="Pfam" id="PF01715">
    <property type="entry name" value="IPPT"/>
    <property type="match status" value="1"/>
</dbReference>
<comment type="subunit">
    <text evidence="9">Monomer.</text>
</comment>
<keyword evidence="9 10" id="KW-0819">tRNA processing</keyword>
<dbReference type="Gene3D" id="3.80.30.20">
    <property type="entry name" value="tm_1862 like domain"/>
    <property type="match status" value="1"/>
</dbReference>
<dbReference type="NCBIfam" id="TIGR00174">
    <property type="entry name" value="miaA"/>
    <property type="match status" value="1"/>
</dbReference>
<keyword evidence="3" id="KW-0004">4Fe-4S</keyword>
<dbReference type="Proteomes" id="UP000230603">
    <property type="component" value="Unassembled WGS sequence"/>
</dbReference>
<keyword evidence="4 9" id="KW-0808">Transferase</keyword>
<dbReference type="GO" id="GO:0035597">
    <property type="term" value="F:tRNA-2-methylthio-N(6)-dimethylallyladenosine(37) synthase activity"/>
    <property type="evidence" value="ECO:0007669"/>
    <property type="project" value="TreeGrafter"/>
</dbReference>
<keyword evidence="6" id="KW-0479">Metal-binding</keyword>
<dbReference type="SMART" id="SM00729">
    <property type="entry name" value="Elp3"/>
    <property type="match status" value="1"/>
</dbReference>
<keyword evidence="9 12" id="KW-0067">ATP-binding</keyword>
<dbReference type="PANTHER" id="PTHR43020">
    <property type="entry name" value="CDK5 REGULATORY SUBUNIT-ASSOCIATED PROTEIN 1"/>
    <property type="match status" value="1"/>
</dbReference>
<dbReference type="NCBIfam" id="TIGR00089">
    <property type="entry name" value="MiaB/RimO family radical SAM methylthiotransferase"/>
    <property type="match status" value="1"/>
</dbReference>
<dbReference type="GO" id="GO:0005829">
    <property type="term" value="C:cytosol"/>
    <property type="evidence" value="ECO:0007669"/>
    <property type="project" value="TreeGrafter"/>
</dbReference>
<feature type="site" description="Interaction with substrate tRNA" evidence="9">
    <location>
        <position position="451"/>
    </location>
</feature>
<dbReference type="HAMAP" id="MF_00185">
    <property type="entry name" value="IPP_trans"/>
    <property type="match status" value="1"/>
</dbReference>
<evidence type="ECO:0000256" key="10">
    <source>
        <dbReference type="RuleBase" id="RU003783"/>
    </source>
</evidence>
<evidence type="ECO:0000256" key="1">
    <source>
        <dbReference type="ARBA" id="ARBA00001966"/>
    </source>
</evidence>
<comment type="caution">
    <text evidence="15">The sequence shown here is derived from an EMBL/GenBank/DDBJ whole genome shotgun (WGS) entry which is preliminary data.</text>
</comment>
<evidence type="ECO:0000256" key="4">
    <source>
        <dbReference type="ARBA" id="ARBA00022679"/>
    </source>
</evidence>
<evidence type="ECO:0000256" key="8">
    <source>
        <dbReference type="ARBA" id="ARBA00023014"/>
    </source>
</evidence>
<evidence type="ECO:0000259" key="13">
    <source>
        <dbReference type="PROSITE" id="PS51449"/>
    </source>
</evidence>
<keyword evidence="9" id="KW-0460">Magnesium</keyword>
<evidence type="ECO:0000313" key="15">
    <source>
        <dbReference type="EMBL" id="PJE73004.1"/>
    </source>
</evidence>
<dbReference type="InterPro" id="IPR027417">
    <property type="entry name" value="P-loop_NTPase"/>
</dbReference>
<feature type="binding site" evidence="9">
    <location>
        <begin position="339"/>
        <end position="344"/>
    </location>
    <ligand>
        <name>substrate</name>
    </ligand>
</feature>
<feature type="domain" description="MTTase N-terminal" evidence="13">
    <location>
        <begin position="1"/>
        <end position="106"/>
    </location>
</feature>
<dbReference type="InterPro" id="IPR023404">
    <property type="entry name" value="rSAM_horseshoe"/>
</dbReference>
<evidence type="ECO:0000256" key="3">
    <source>
        <dbReference type="ARBA" id="ARBA00022485"/>
    </source>
</evidence>
<feature type="site" description="Interaction with substrate tRNA" evidence="9">
    <location>
        <position position="428"/>
    </location>
</feature>
<evidence type="ECO:0000256" key="2">
    <source>
        <dbReference type="ARBA" id="ARBA00003213"/>
    </source>
</evidence>
<evidence type="ECO:0000256" key="5">
    <source>
        <dbReference type="ARBA" id="ARBA00022691"/>
    </source>
</evidence>
<dbReference type="GO" id="GO:0005524">
    <property type="term" value="F:ATP binding"/>
    <property type="evidence" value="ECO:0007669"/>
    <property type="project" value="UniProtKB-UniRule"/>
</dbReference>
<dbReference type="PROSITE" id="PS01278">
    <property type="entry name" value="MTTASE_RADICAL"/>
    <property type="match status" value="1"/>
</dbReference>
<comment type="function">
    <text evidence="2 9 11">Catalyzes the transfer of a dimethylallyl group onto the adenine at position 37 in tRNAs that read codons beginning with uridine, leading to the formation of N6-(dimethylallyl)adenosine (i(6)A).</text>
</comment>
<reference evidence="16" key="1">
    <citation type="submission" date="2017-09" db="EMBL/GenBank/DDBJ databases">
        <title>Depth-based differentiation of microbial function through sediment-hosted aquifers and enrichment of novel symbionts in the deep terrestrial subsurface.</title>
        <authorList>
            <person name="Probst A.J."/>
            <person name="Ladd B."/>
            <person name="Jarett J.K."/>
            <person name="Geller-Mcgrath D.E."/>
            <person name="Sieber C.M.K."/>
            <person name="Emerson J.B."/>
            <person name="Anantharaman K."/>
            <person name="Thomas B.C."/>
            <person name="Malmstrom R."/>
            <person name="Stieglmeier M."/>
            <person name="Klingl A."/>
            <person name="Woyke T."/>
            <person name="Ryan C.M."/>
            <person name="Banfield J.F."/>
        </authorList>
    </citation>
    <scope>NUCLEOTIDE SEQUENCE [LARGE SCALE GENOMIC DNA]</scope>
</reference>
<dbReference type="Gene3D" id="3.40.50.300">
    <property type="entry name" value="P-loop containing nucleotide triphosphate hydrolases"/>
    <property type="match status" value="2"/>
</dbReference>
<comment type="catalytic activity">
    <reaction evidence="9 10">
        <text>adenosine(37) in tRNA + dimethylallyl diphosphate = N(6)-dimethylallyladenosine(37) in tRNA + diphosphate</text>
        <dbReference type="Rhea" id="RHEA:26482"/>
        <dbReference type="Rhea" id="RHEA-COMP:10162"/>
        <dbReference type="Rhea" id="RHEA-COMP:10375"/>
        <dbReference type="ChEBI" id="CHEBI:33019"/>
        <dbReference type="ChEBI" id="CHEBI:57623"/>
        <dbReference type="ChEBI" id="CHEBI:74411"/>
        <dbReference type="ChEBI" id="CHEBI:74415"/>
        <dbReference type="EC" id="2.5.1.75"/>
    </reaction>
</comment>
<dbReference type="AlphaFoldDB" id="A0A2M8L8R6"/>
<dbReference type="InterPro" id="IPR005839">
    <property type="entry name" value="Methylthiotransferase"/>
</dbReference>
<keyword evidence="9 12" id="KW-0547">Nucleotide-binding</keyword>
<dbReference type="PROSITE" id="PS51918">
    <property type="entry name" value="RADICAL_SAM"/>
    <property type="match status" value="1"/>
</dbReference>
<dbReference type="SUPFAM" id="SSF52540">
    <property type="entry name" value="P-loop containing nucleoside triphosphate hydrolases"/>
    <property type="match status" value="1"/>
</dbReference>
<accession>A0A2M8L8R6</accession>
<dbReference type="PROSITE" id="PS51449">
    <property type="entry name" value="MTTASE_N"/>
    <property type="match status" value="1"/>
</dbReference>
<dbReference type="SFLD" id="SFLDS00029">
    <property type="entry name" value="Radical_SAM"/>
    <property type="match status" value="1"/>
</dbReference>
<name>A0A2M8L8R6_9BACT</name>
<dbReference type="EMBL" id="PFEP01000030">
    <property type="protein sequence ID" value="PJE73004.1"/>
    <property type="molecule type" value="Genomic_DNA"/>
</dbReference>
<keyword evidence="8" id="KW-0411">Iron-sulfur</keyword>
<dbReference type="PANTHER" id="PTHR43020:SF2">
    <property type="entry name" value="MITOCHONDRIAL TRNA METHYLTHIOTRANSFERASE CDK5RAP1"/>
    <property type="match status" value="1"/>
</dbReference>
<keyword evidence="5" id="KW-0949">S-adenosyl-L-methionine</keyword>
<comment type="cofactor">
    <cofactor evidence="1">
        <name>[4Fe-4S] cluster</name>
        <dbReference type="ChEBI" id="CHEBI:49883"/>
    </cofactor>
</comment>
<evidence type="ECO:0000259" key="14">
    <source>
        <dbReference type="PROSITE" id="PS51918"/>
    </source>
</evidence>
<evidence type="ECO:0000256" key="9">
    <source>
        <dbReference type="HAMAP-Rule" id="MF_00185"/>
    </source>
</evidence>
<feature type="region of interest" description="Interaction with substrate tRNA" evidence="9">
    <location>
        <begin position="362"/>
        <end position="365"/>
    </location>
</feature>
<dbReference type="GO" id="GO:0051539">
    <property type="term" value="F:4 iron, 4 sulfur cluster binding"/>
    <property type="evidence" value="ECO:0007669"/>
    <property type="project" value="UniProtKB-KW"/>
</dbReference>
<dbReference type="GO" id="GO:0046872">
    <property type="term" value="F:metal ion binding"/>
    <property type="evidence" value="ECO:0007669"/>
    <property type="project" value="UniProtKB-KW"/>
</dbReference>
<dbReference type="InterPro" id="IPR020612">
    <property type="entry name" value="Methylthiotransferase_CS"/>
</dbReference>
<dbReference type="InterPro" id="IPR018022">
    <property type="entry name" value="IPT"/>
</dbReference>
<dbReference type="InterPro" id="IPR038135">
    <property type="entry name" value="Methylthiotransferase_N_sf"/>
</dbReference>
<dbReference type="CDD" id="cd01335">
    <property type="entry name" value="Radical_SAM"/>
    <property type="match status" value="1"/>
</dbReference>
<comment type="similarity">
    <text evidence="9 12">Belongs to the IPP transferase family.</text>
</comment>
<dbReference type="SUPFAM" id="SSF102114">
    <property type="entry name" value="Radical SAM enzymes"/>
    <property type="match status" value="1"/>
</dbReference>
<feature type="binding site" evidence="9">
    <location>
        <begin position="337"/>
        <end position="344"/>
    </location>
    <ligand>
        <name>ATP</name>
        <dbReference type="ChEBI" id="CHEBI:30616"/>
    </ligand>
</feature>
<gene>
    <name evidence="9 15" type="primary">miaA</name>
    <name evidence="15" type="ORF">COV00_02320</name>
</gene>
<feature type="domain" description="Radical SAM core" evidence="14">
    <location>
        <begin position="102"/>
        <end position="331"/>
    </location>
</feature>
<evidence type="ECO:0000256" key="7">
    <source>
        <dbReference type="ARBA" id="ARBA00023004"/>
    </source>
</evidence>
<dbReference type="SFLD" id="SFLDG01082">
    <property type="entry name" value="B12-binding_domain_containing"/>
    <property type="match status" value="1"/>
</dbReference>
<dbReference type="FunFam" id="3.80.30.20:FF:000001">
    <property type="entry name" value="tRNA-2-methylthio-N(6)-dimethylallyladenosine synthase 2"/>
    <property type="match status" value="1"/>
</dbReference>